<reference evidence="2" key="1">
    <citation type="submission" date="2020-01" db="EMBL/GenBank/DDBJ databases">
        <authorList>
            <consortium name="DOE Joint Genome Institute"/>
            <person name="Haridas S."/>
            <person name="Albert R."/>
            <person name="Binder M."/>
            <person name="Bloem J."/>
            <person name="Labutti K."/>
            <person name="Salamov A."/>
            <person name="Andreopoulos B."/>
            <person name="Baker S.E."/>
            <person name="Barry K."/>
            <person name="Bills G."/>
            <person name="Bluhm B.H."/>
            <person name="Cannon C."/>
            <person name="Castanera R."/>
            <person name="Culley D.E."/>
            <person name="Daum C."/>
            <person name="Ezra D."/>
            <person name="Gonzalez J.B."/>
            <person name="Henrissat B."/>
            <person name="Kuo A."/>
            <person name="Liang C."/>
            <person name="Lipzen A."/>
            <person name="Lutzoni F."/>
            <person name="Magnuson J."/>
            <person name="Mondo S."/>
            <person name="Nolan M."/>
            <person name="Ohm R."/>
            <person name="Pangilinan J."/>
            <person name="Park H.-J."/>
            <person name="Ramirez L."/>
            <person name="Alfaro M."/>
            <person name="Sun H."/>
            <person name="Tritt A."/>
            <person name="Yoshinaga Y."/>
            <person name="Zwiers L.-H."/>
            <person name="Turgeon B.G."/>
            <person name="Goodwin S.B."/>
            <person name="Spatafora J.W."/>
            <person name="Crous P.W."/>
            <person name="Grigoriev I.V."/>
        </authorList>
    </citation>
    <scope>NUCLEOTIDE SEQUENCE</scope>
    <source>
        <strain evidence="2">IPT5</strain>
    </source>
</reference>
<protein>
    <recommendedName>
        <fullName evidence="4">Cytochrome P450</fullName>
    </recommendedName>
</protein>
<dbReference type="AlphaFoldDB" id="A0A6A7AME6"/>
<dbReference type="PANTHER" id="PTHR46696:SF6">
    <property type="entry name" value="P450, PUTATIVE (EUROFUNG)-RELATED"/>
    <property type="match status" value="1"/>
</dbReference>
<dbReference type="SUPFAM" id="SSF48264">
    <property type="entry name" value="Cytochrome P450"/>
    <property type="match status" value="1"/>
</dbReference>
<dbReference type="EMBL" id="MU006403">
    <property type="protein sequence ID" value="KAF2844193.1"/>
    <property type="molecule type" value="Genomic_DNA"/>
</dbReference>
<dbReference type="GO" id="GO:0020037">
    <property type="term" value="F:heme binding"/>
    <property type="evidence" value="ECO:0007669"/>
    <property type="project" value="InterPro"/>
</dbReference>
<comment type="similarity">
    <text evidence="1">Belongs to the cytochrome P450 family.</text>
</comment>
<evidence type="ECO:0000313" key="2">
    <source>
        <dbReference type="EMBL" id="KAF2844193.1"/>
    </source>
</evidence>
<dbReference type="GO" id="GO:0004497">
    <property type="term" value="F:monooxygenase activity"/>
    <property type="evidence" value="ECO:0007669"/>
    <property type="project" value="InterPro"/>
</dbReference>
<dbReference type="OrthoDB" id="3945418at2759"/>
<organism evidence="2 3">
    <name type="scientific">Plenodomus tracheiphilus IPT5</name>
    <dbReference type="NCBI Taxonomy" id="1408161"/>
    <lineage>
        <taxon>Eukaryota</taxon>
        <taxon>Fungi</taxon>
        <taxon>Dikarya</taxon>
        <taxon>Ascomycota</taxon>
        <taxon>Pezizomycotina</taxon>
        <taxon>Dothideomycetes</taxon>
        <taxon>Pleosporomycetidae</taxon>
        <taxon>Pleosporales</taxon>
        <taxon>Pleosporineae</taxon>
        <taxon>Leptosphaeriaceae</taxon>
        <taxon>Plenodomus</taxon>
    </lineage>
</organism>
<dbReference type="InterPro" id="IPR036396">
    <property type="entry name" value="Cyt_P450_sf"/>
</dbReference>
<accession>A0A6A7AME6</accession>
<dbReference type="Gene3D" id="1.10.630.10">
    <property type="entry name" value="Cytochrome P450"/>
    <property type="match status" value="1"/>
</dbReference>
<dbReference type="PRINTS" id="PR00359">
    <property type="entry name" value="BP450"/>
</dbReference>
<dbReference type="PANTHER" id="PTHR46696">
    <property type="entry name" value="P450, PUTATIVE (EUROFUNG)-RELATED"/>
    <property type="match status" value="1"/>
</dbReference>
<keyword evidence="3" id="KW-1185">Reference proteome</keyword>
<evidence type="ECO:0008006" key="4">
    <source>
        <dbReference type="Google" id="ProtNLM"/>
    </source>
</evidence>
<gene>
    <name evidence="2" type="ORF">T440DRAFT_484367</name>
</gene>
<dbReference type="Proteomes" id="UP000799423">
    <property type="component" value="Unassembled WGS sequence"/>
</dbReference>
<proteinExistence type="inferred from homology"/>
<evidence type="ECO:0000313" key="3">
    <source>
        <dbReference type="Proteomes" id="UP000799423"/>
    </source>
</evidence>
<dbReference type="GO" id="GO:0005506">
    <property type="term" value="F:iron ion binding"/>
    <property type="evidence" value="ECO:0007669"/>
    <property type="project" value="InterPro"/>
</dbReference>
<dbReference type="GO" id="GO:0016705">
    <property type="term" value="F:oxidoreductase activity, acting on paired donors, with incorporation or reduction of molecular oxygen"/>
    <property type="evidence" value="ECO:0007669"/>
    <property type="project" value="InterPro"/>
</dbReference>
<sequence>MDCNEASVAAEGLSYVSTESPANQAIWNLQPGGKKALAETPTFVSLHTQIKGKMAVMIKEIFTREITTAMRSEIQQIVDDVLDVIVERDCAQGPVDLVEDFATPVPTRIIHGILGVPEEDIPELSKASAR</sequence>
<dbReference type="InterPro" id="IPR002397">
    <property type="entry name" value="Cyt_P450_B"/>
</dbReference>
<name>A0A6A7AME6_9PLEO</name>
<evidence type="ECO:0000256" key="1">
    <source>
        <dbReference type="ARBA" id="ARBA00010617"/>
    </source>
</evidence>